<dbReference type="PANTHER" id="PTHR34383">
    <property type="entry name" value="POLYPHOSPHATE:AMP PHOSPHOTRANSFERASE-RELATED"/>
    <property type="match status" value="1"/>
</dbReference>
<reference evidence="5 6" key="1">
    <citation type="journal article" date="2014" name="J. Biotechnol.">
        <title>Complete genome sequence of the actinobacterium Amycolatopsis japonica MG417-CF17(T) (=DSM 44213T) producing (S,S)-N,N'-ethylenediaminedisuccinic acid.</title>
        <authorList>
            <person name="Stegmann E."/>
            <person name="Albersmeier A."/>
            <person name="Spohn M."/>
            <person name="Gert H."/>
            <person name="Weber T."/>
            <person name="Wohlleben W."/>
            <person name="Kalinowski J."/>
            <person name="Ruckert C."/>
        </authorList>
    </citation>
    <scope>NUCLEOTIDE SEQUENCE [LARGE SCALE GENOMIC DNA]</scope>
    <source>
        <strain evidence="6">MG417-CF17 (DSM 44213)</strain>
    </source>
</reference>
<dbReference type="InterPro" id="IPR027417">
    <property type="entry name" value="P-loop_NTPase"/>
</dbReference>
<dbReference type="InterPro" id="IPR022488">
    <property type="entry name" value="PPK2-related"/>
</dbReference>
<evidence type="ECO:0000313" key="5">
    <source>
        <dbReference type="EMBL" id="AIG77945.1"/>
    </source>
</evidence>
<proteinExistence type="predicted"/>
<accession>A0A075V4Y2</accession>
<keyword evidence="1" id="KW-0808">Transferase</keyword>
<dbReference type="Proteomes" id="UP000028492">
    <property type="component" value="Chromosome"/>
</dbReference>
<evidence type="ECO:0000256" key="1">
    <source>
        <dbReference type="ARBA" id="ARBA00022679"/>
    </source>
</evidence>
<sequence length="284" mass="31862">MAKKDTVSVRDTLRIGKGGERHDPGSFPIGPTKKPKGLKDLADAGSRLAELQEALYAEGVGGGNRSLLLVLQGMDTSGKGGTVGHVLGLVNPMGVRYAGFKKPTAAEARHHYLWRIRKQLPVPGQVGVFDRSHYEDILVPRVQKLVPAAEWRKRYAEINAFEKELTEAGTTIVKVFLDISPEEQLKRLKARLETPAKWWKYNPADLDARAQWNDYQKAYADIFAKTSTAVAPWYAVPADRKWYRNWLVARLLIETIEEMDPKFPPADFDPETELKKLEGVGVRT</sequence>
<dbReference type="STRING" id="208439.AJAP_25490"/>
<evidence type="ECO:0000259" key="4">
    <source>
        <dbReference type="Pfam" id="PF03976"/>
    </source>
</evidence>
<name>A0A075V4Y2_9PSEU</name>
<dbReference type="HOGENOM" id="CLU_048699_1_2_11"/>
<organism evidence="5 6">
    <name type="scientific">Amycolatopsis japonica</name>
    <dbReference type="NCBI Taxonomy" id="208439"/>
    <lineage>
        <taxon>Bacteria</taxon>
        <taxon>Bacillati</taxon>
        <taxon>Actinomycetota</taxon>
        <taxon>Actinomycetes</taxon>
        <taxon>Pseudonocardiales</taxon>
        <taxon>Pseudonocardiaceae</taxon>
        <taxon>Amycolatopsis</taxon>
        <taxon>Amycolatopsis japonica group</taxon>
    </lineage>
</organism>
<feature type="domain" description="Polyphosphate kinase-2-related" evidence="4">
    <location>
        <begin position="36"/>
        <end position="262"/>
    </location>
</feature>
<dbReference type="RefSeq" id="WP_038515680.1">
    <property type="nucleotide sequence ID" value="NZ_CP008953.1"/>
</dbReference>
<keyword evidence="6" id="KW-1185">Reference proteome</keyword>
<feature type="compositionally biased region" description="Basic and acidic residues" evidence="3">
    <location>
        <begin position="1"/>
        <end position="24"/>
    </location>
</feature>
<dbReference type="AlphaFoldDB" id="A0A075V4Y2"/>
<dbReference type="Pfam" id="PF03976">
    <property type="entry name" value="PPK2"/>
    <property type="match status" value="1"/>
</dbReference>
<dbReference type="InterPro" id="IPR016898">
    <property type="entry name" value="Polyphosphate_phosphotransfera"/>
</dbReference>
<evidence type="ECO:0000256" key="3">
    <source>
        <dbReference type="SAM" id="MobiDB-lite"/>
    </source>
</evidence>
<evidence type="ECO:0000313" key="6">
    <source>
        <dbReference type="Proteomes" id="UP000028492"/>
    </source>
</evidence>
<dbReference type="GO" id="GO:0006797">
    <property type="term" value="P:polyphosphate metabolic process"/>
    <property type="evidence" value="ECO:0007669"/>
    <property type="project" value="InterPro"/>
</dbReference>
<dbReference type="InterPro" id="IPR022300">
    <property type="entry name" value="PPK2-rel_1"/>
</dbReference>
<dbReference type="PIRSF" id="PIRSF028756">
    <property type="entry name" value="PPK2_prd"/>
    <property type="match status" value="1"/>
</dbReference>
<keyword evidence="2" id="KW-0418">Kinase</keyword>
<protein>
    <recommendedName>
        <fullName evidence="4">Polyphosphate kinase-2-related domain-containing protein</fullName>
    </recommendedName>
</protein>
<dbReference type="EMBL" id="CP008953">
    <property type="protein sequence ID" value="AIG77945.1"/>
    <property type="molecule type" value="Genomic_DNA"/>
</dbReference>
<dbReference type="NCBIfam" id="TIGR03709">
    <property type="entry name" value="PPK2_rel_1"/>
    <property type="match status" value="1"/>
</dbReference>
<gene>
    <name evidence="5" type="ORF">AJAP_25490</name>
</gene>
<evidence type="ECO:0000256" key="2">
    <source>
        <dbReference type="ARBA" id="ARBA00022777"/>
    </source>
</evidence>
<dbReference type="KEGG" id="aja:AJAP_25490"/>
<feature type="region of interest" description="Disordered" evidence="3">
    <location>
        <begin position="1"/>
        <end position="36"/>
    </location>
</feature>
<dbReference type="eggNOG" id="COG2326">
    <property type="taxonomic scope" value="Bacteria"/>
</dbReference>
<dbReference type="PANTHER" id="PTHR34383:SF3">
    <property type="entry name" value="POLYPHOSPHATE:AMP PHOSPHOTRANSFERASE"/>
    <property type="match status" value="1"/>
</dbReference>
<dbReference type="SUPFAM" id="SSF52540">
    <property type="entry name" value="P-loop containing nucleoside triphosphate hydrolases"/>
    <property type="match status" value="1"/>
</dbReference>
<dbReference type="Gene3D" id="3.40.50.300">
    <property type="entry name" value="P-loop containing nucleotide triphosphate hydrolases"/>
    <property type="match status" value="1"/>
</dbReference>
<dbReference type="GO" id="GO:0008976">
    <property type="term" value="F:polyphosphate kinase activity"/>
    <property type="evidence" value="ECO:0007669"/>
    <property type="project" value="InterPro"/>
</dbReference>